<reference evidence="2" key="1">
    <citation type="submission" date="2021-03" db="EMBL/GenBank/DDBJ databases">
        <title>Whole genome sequence of Streptomyces bomunensis MMS17-BM035.</title>
        <authorList>
            <person name="Lee J.H."/>
        </authorList>
    </citation>
    <scope>NUCLEOTIDE SEQUENCE</scope>
    <source>
        <strain evidence="2">MMS17-BM035</strain>
    </source>
</reference>
<evidence type="ECO:0000313" key="3">
    <source>
        <dbReference type="Proteomes" id="UP000670475"/>
    </source>
</evidence>
<feature type="non-terminal residue" evidence="2">
    <location>
        <position position="98"/>
    </location>
</feature>
<accession>A0A940MKB9</accession>
<evidence type="ECO:0000313" key="2">
    <source>
        <dbReference type="EMBL" id="MBP0461705.1"/>
    </source>
</evidence>
<protein>
    <submittedName>
        <fullName evidence="2">Protein phosphatase</fullName>
    </submittedName>
</protein>
<dbReference type="Proteomes" id="UP000670475">
    <property type="component" value="Unassembled WGS sequence"/>
</dbReference>
<comment type="caution">
    <text evidence="2">The sequence shown here is derived from an EMBL/GenBank/DDBJ whole genome shotgun (WGS) entry which is preliminary data.</text>
</comment>
<feature type="region of interest" description="Disordered" evidence="1">
    <location>
        <begin position="1"/>
        <end position="21"/>
    </location>
</feature>
<feature type="region of interest" description="Disordered" evidence="1">
    <location>
        <begin position="59"/>
        <end position="98"/>
    </location>
</feature>
<organism evidence="2 3">
    <name type="scientific">Streptomyces montanisoli</name>
    <dbReference type="NCBI Taxonomy" id="2798581"/>
    <lineage>
        <taxon>Bacteria</taxon>
        <taxon>Bacillati</taxon>
        <taxon>Actinomycetota</taxon>
        <taxon>Actinomycetes</taxon>
        <taxon>Kitasatosporales</taxon>
        <taxon>Streptomycetaceae</taxon>
        <taxon>Streptomyces</taxon>
    </lineage>
</organism>
<sequence length="98" mass="9733">MAHEHQRDSGPSPCPNPECGEPVERGDLFCGACGYDLTAVPPREAGTDVPTVALSVPGTEGATMTARPDAAPGAAPGGLPHGARAAVRHPGELPGEGG</sequence>
<evidence type="ECO:0000256" key="1">
    <source>
        <dbReference type="SAM" id="MobiDB-lite"/>
    </source>
</evidence>
<dbReference type="AlphaFoldDB" id="A0A940MKB9"/>
<proteinExistence type="predicted"/>
<keyword evidence="3" id="KW-1185">Reference proteome</keyword>
<dbReference type="EMBL" id="JAGIQL010000221">
    <property type="protein sequence ID" value="MBP0461705.1"/>
    <property type="molecule type" value="Genomic_DNA"/>
</dbReference>
<name>A0A940MKB9_9ACTN</name>
<gene>
    <name evidence="2" type="ORF">JFN87_30245</name>
</gene>